<feature type="region of interest" description="Disordered" evidence="1">
    <location>
        <begin position="1"/>
        <end position="27"/>
    </location>
</feature>
<feature type="compositionally biased region" description="Low complexity" evidence="1">
    <location>
        <begin position="1"/>
        <end position="17"/>
    </location>
</feature>
<comment type="caution">
    <text evidence="2">The sequence shown here is derived from an EMBL/GenBank/DDBJ whole genome shotgun (WGS) entry which is preliminary data.</text>
</comment>
<protein>
    <submittedName>
        <fullName evidence="2">Uncharacterized protein</fullName>
    </submittedName>
</protein>
<dbReference type="AlphaFoldDB" id="A0A9D4FBM1"/>
<evidence type="ECO:0000313" key="3">
    <source>
        <dbReference type="Proteomes" id="UP000828390"/>
    </source>
</evidence>
<gene>
    <name evidence="2" type="ORF">DPMN_148816</name>
</gene>
<proteinExistence type="predicted"/>
<keyword evidence="3" id="KW-1185">Reference proteome</keyword>
<evidence type="ECO:0000313" key="2">
    <source>
        <dbReference type="EMBL" id="KAH3795267.1"/>
    </source>
</evidence>
<name>A0A9D4FBM1_DREPO</name>
<accession>A0A9D4FBM1</accession>
<dbReference type="Proteomes" id="UP000828390">
    <property type="component" value="Unassembled WGS sequence"/>
</dbReference>
<organism evidence="2 3">
    <name type="scientific">Dreissena polymorpha</name>
    <name type="common">Zebra mussel</name>
    <name type="synonym">Mytilus polymorpha</name>
    <dbReference type="NCBI Taxonomy" id="45954"/>
    <lineage>
        <taxon>Eukaryota</taxon>
        <taxon>Metazoa</taxon>
        <taxon>Spiralia</taxon>
        <taxon>Lophotrochozoa</taxon>
        <taxon>Mollusca</taxon>
        <taxon>Bivalvia</taxon>
        <taxon>Autobranchia</taxon>
        <taxon>Heteroconchia</taxon>
        <taxon>Euheterodonta</taxon>
        <taxon>Imparidentia</taxon>
        <taxon>Neoheterodontei</taxon>
        <taxon>Myida</taxon>
        <taxon>Dreissenoidea</taxon>
        <taxon>Dreissenidae</taxon>
        <taxon>Dreissena</taxon>
    </lineage>
</organism>
<dbReference type="EMBL" id="JAIWYP010000007">
    <property type="protein sequence ID" value="KAH3795267.1"/>
    <property type="molecule type" value="Genomic_DNA"/>
</dbReference>
<evidence type="ECO:0000256" key="1">
    <source>
        <dbReference type="SAM" id="MobiDB-lite"/>
    </source>
</evidence>
<sequence>MITRLSSSTSPRRPWLPGRSSEESVNMSDMEVADVVDAEKPVVREVPRRVQFTPVVPLKFESVDSHFHLDRLCARIGIHPVNFAEAVRCVRPEENVGLDGAVAV</sequence>
<reference evidence="2" key="1">
    <citation type="journal article" date="2019" name="bioRxiv">
        <title>The Genome of the Zebra Mussel, Dreissena polymorpha: A Resource for Invasive Species Research.</title>
        <authorList>
            <person name="McCartney M.A."/>
            <person name="Auch B."/>
            <person name="Kono T."/>
            <person name="Mallez S."/>
            <person name="Zhang Y."/>
            <person name="Obille A."/>
            <person name="Becker A."/>
            <person name="Abrahante J.E."/>
            <person name="Garbe J."/>
            <person name="Badalamenti J.P."/>
            <person name="Herman A."/>
            <person name="Mangelson H."/>
            <person name="Liachko I."/>
            <person name="Sullivan S."/>
            <person name="Sone E.D."/>
            <person name="Koren S."/>
            <person name="Silverstein K.A.T."/>
            <person name="Beckman K.B."/>
            <person name="Gohl D.M."/>
        </authorList>
    </citation>
    <scope>NUCLEOTIDE SEQUENCE</scope>
    <source>
        <strain evidence="2">Duluth1</strain>
        <tissue evidence="2">Whole animal</tissue>
    </source>
</reference>
<reference evidence="2" key="2">
    <citation type="submission" date="2020-11" db="EMBL/GenBank/DDBJ databases">
        <authorList>
            <person name="McCartney M.A."/>
            <person name="Auch B."/>
            <person name="Kono T."/>
            <person name="Mallez S."/>
            <person name="Becker A."/>
            <person name="Gohl D.M."/>
            <person name="Silverstein K.A.T."/>
            <person name="Koren S."/>
            <person name="Bechman K.B."/>
            <person name="Herman A."/>
            <person name="Abrahante J.E."/>
            <person name="Garbe J."/>
        </authorList>
    </citation>
    <scope>NUCLEOTIDE SEQUENCE</scope>
    <source>
        <strain evidence="2">Duluth1</strain>
        <tissue evidence="2">Whole animal</tissue>
    </source>
</reference>